<dbReference type="InterPro" id="IPR018551">
    <property type="entry name" value="DUF2007"/>
</dbReference>
<dbReference type="PATRIC" id="fig|742734.4.peg.1034"/>
<accession>A0A0J9CDA9</accession>
<organism evidence="2 3">
    <name type="scientific">[Clostridium] citroniae WAL-19142</name>
    <dbReference type="NCBI Taxonomy" id="742734"/>
    <lineage>
        <taxon>Bacteria</taxon>
        <taxon>Bacillati</taxon>
        <taxon>Bacillota</taxon>
        <taxon>Clostridia</taxon>
        <taxon>Lachnospirales</taxon>
        <taxon>Lachnospiraceae</taxon>
        <taxon>Enterocloster</taxon>
    </lineage>
</organism>
<gene>
    <name evidence="2" type="ORF">HMPREF9470_00974</name>
</gene>
<dbReference type="OrthoDB" id="2062463at2"/>
<dbReference type="RefSeq" id="WP_007867110.1">
    <property type="nucleotide sequence ID" value="NZ_KQ235876.1"/>
</dbReference>
<dbReference type="EMBL" id="ADLK01000006">
    <property type="protein sequence ID" value="KMW23183.1"/>
    <property type="molecule type" value="Genomic_DNA"/>
</dbReference>
<dbReference type="Pfam" id="PF09413">
    <property type="entry name" value="DUF2007"/>
    <property type="match status" value="1"/>
</dbReference>
<evidence type="ECO:0000313" key="2">
    <source>
        <dbReference type="EMBL" id="KMW23183.1"/>
    </source>
</evidence>
<comment type="caution">
    <text evidence="2">The sequence shown here is derived from an EMBL/GenBank/DDBJ whole genome shotgun (WGS) entry which is preliminary data.</text>
</comment>
<dbReference type="AlphaFoldDB" id="A0A0J9CDA9"/>
<name>A0A0J9CDA9_9FIRM</name>
<reference evidence="2 3" key="1">
    <citation type="submission" date="2011-04" db="EMBL/GenBank/DDBJ databases">
        <title>The Genome Sequence of Clostridium citroniae WAL-19142.</title>
        <authorList>
            <consortium name="The Broad Institute Genome Sequencing Platform"/>
            <person name="Earl A."/>
            <person name="Ward D."/>
            <person name="Feldgarden M."/>
            <person name="Gevers D."/>
            <person name="Warren Y.A."/>
            <person name="Tyrrell K.L."/>
            <person name="Citron D.M."/>
            <person name="Goldstein E.J."/>
            <person name="Daigneault M."/>
            <person name="Allen-Vercoe E."/>
            <person name="Young S.K."/>
            <person name="Zeng Q."/>
            <person name="Gargeya S."/>
            <person name="Fitzgerald M."/>
            <person name="Haas B."/>
            <person name="Abouelleil A."/>
            <person name="Alvarado L."/>
            <person name="Arachchi H.M."/>
            <person name="Berlin A."/>
            <person name="Brown A."/>
            <person name="Chapman S.B."/>
            <person name="Chen Z."/>
            <person name="Dunbar C."/>
            <person name="Freedman E."/>
            <person name="Gearin G."/>
            <person name="Gellesch M."/>
            <person name="Goldberg J."/>
            <person name="Griggs A."/>
            <person name="Gujja S."/>
            <person name="Heilman E.R."/>
            <person name="Heiman D."/>
            <person name="Howarth C."/>
            <person name="Larson L."/>
            <person name="Lui A."/>
            <person name="MacDonald P.J."/>
            <person name="Mehta T."/>
            <person name="Montmayeur A."/>
            <person name="Murphy C."/>
            <person name="Neiman D."/>
            <person name="Pearson M."/>
            <person name="Priest M."/>
            <person name="Roberts A."/>
            <person name="Saif S."/>
            <person name="Shea T."/>
            <person name="Shenoy N."/>
            <person name="Sisk P."/>
            <person name="Stolte C."/>
            <person name="Sykes S."/>
            <person name="White J."/>
            <person name="Yandava C."/>
            <person name="Wortman J."/>
            <person name="Nusbaum C."/>
            <person name="Birren B."/>
        </authorList>
    </citation>
    <scope>NUCLEOTIDE SEQUENCE [LARGE SCALE GENOMIC DNA]</scope>
    <source>
        <strain evidence="2 3">WAL-19142</strain>
    </source>
</reference>
<evidence type="ECO:0000259" key="1">
    <source>
        <dbReference type="Pfam" id="PF09413"/>
    </source>
</evidence>
<evidence type="ECO:0000313" key="3">
    <source>
        <dbReference type="Proteomes" id="UP000037392"/>
    </source>
</evidence>
<dbReference type="GeneID" id="93165334"/>
<proteinExistence type="predicted"/>
<dbReference type="InterPro" id="IPR011322">
    <property type="entry name" value="N-reg_PII-like_a/b"/>
</dbReference>
<protein>
    <recommendedName>
        <fullName evidence="1">DUF2007 domain-containing protein</fullName>
    </recommendedName>
</protein>
<feature type="domain" description="DUF2007" evidence="1">
    <location>
        <begin position="6"/>
        <end position="69"/>
    </location>
</feature>
<sequence>MERKVVKIYSAESSIQAEMILDTLGGNQIPAYKKDVGSSGIMNVYGTNSLGGEEIYVAEEDAEQALEVLGGMGL</sequence>
<dbReference type="SUPFAM" id="SSF54913">
    <property type="entry name" value="GlnB-like"/>
    <property type="match status" value="1"/>
</dbReference>
<dbReference type="Proteomes" id="UP000037392">
    <property type="component" value="Unassembled WGS sequence"/>
</dbReference>